<dbReference type="AlphaFoldDB" id="A0A2M8D8D6"/>
<sequence length="67" mass="8152">MEFLQFLDSPLMELWWNLNLREKIVYLLFQHFHLNRLLRTLWTLTARTPIVDVVVTIPILLVLPLFF</sequence>
<organism evidence="1 2">
    <name type="scientific">Candidatus Yonathbacteria bacterium CG_4_9_14_0_8_um_filter_46_47</name>
    <dbReference type="NCBI Taxonomy" id="1975106"/>
    <lineage>
        <taxon>Bacteria</taxon>
        <taxon>Candidatus Yonathiibacteriota</taxon>
    </lineage>
</organism>
<evidence type="ECO:0000313" key="1">
    <source>
        <dbReference type="EMBL" id="PJB83403.1"/>
    </source>
</evidence>
<comment type="caution">
    <text evidence="1">The sequence shown here is derived from an EMBL/GenBank/DDBJ whole genome shotgun (WGS) entry which is preliminary data.</text>
</comment>
<dbReference type="Proteomes" id="UP000229236">
    <property type="component" value="Unassembled WGS sequence"/>
</dbReference>
<name>A0A2M8D8D6_9BACT</name>
<dbReference type="EMBL" id="PFTM01000031">
    <property type="protein sequence ID" value="PJB83403.1"/>
    <property type="molecule type" value="Genomic_DNA"/>
</dbReference>
<reference evidence="2" key="1">
    <citation type="submission" date="2017-09" db="EMBL/GenBank/DDBJ databases">
        <title>Depth-based differentiation of microbial function through sediment-hosted aquifers and enrichment of novel symbionts in the deep terrestrial subsurface.</title>
        <authorList>
            <person name="Probst A.J."/>
            <person name="Ladd B."/>
            <person name="Jarett J.K."/>
            <person name="Geller-Mcgrath D.E."/>
            <person name="Sieber C.M.K."/>
            <person name="Emerson J.B."/>
            <person name="Anantharaman K."/>
            <person name="Thomas B.C."/>
            <person name="Malmstrom R."/>
            <person name="Stieglmeier M."/>
            <person name="Klingl A."/>
            <person name="Woyke T."/>
            <person name="Ryan C.M."/>
            <person name="Banfield J.F."/>
        </authorList>
    </citation>
    <scope>NUCLEOTIDE SEQUENCE [LARGE SCALE GENOMIC DNA]</scope>
</reference>
<evidence type="ECO:0000313" key="2">
    <source>
        <dbReference type="Proteomes" id="UP000229236"/>
    </source>
</evidence>
<feature type="non-terminal residue" evidence="1">
    <location>
        <position position="67"/>
    </location>
</feature>
<protein>
    <submittedName>
        <fullName evidence="1">Uncharacterized protein</fullName>
    </submittedName>
</protein>
<accession>A0A2M8D8D6</accession>
<proteinExistence type="predicted"/>
<gene>
    <name evidence="1" type="ORF">CO088_01535</name>
</gene>